<keyword evidence="1" id="KW-0472">Membrane</keyword>
<feature type="transmembrane region" description="Helical" evidence="1">
    <location>
        <begin position="43"/>
        <end position="61"/>
    </location>
</feature>
<dbReference type="RefSeq" id="WP_045084973.1">
    <property type="nucleotide sequence ID" value="NZ_JZSY01000032.1"/>
</dbReference>
<dbReference type="AlphaFoldDB" id="A0A855SGV9"/>
<gene>
    <name evidence="2" type="ORF">C0W41_10485</name>
</gene>
<keyword evidence="1" id="KW-0812">Transmembrane</keyword>
<sequence>MKSRQCPKCQKNVACSWFFFSAHWTKYRCVECGSLMKWSGRRAYVGAICGVFAGPFIISTQSIIPSTFIRISIAVIFSIVVATSVNKQIEYIDETEL</sequence>
<name>A0A855SGV9_PHOAN</name>
<evidence type="ECO:0000256" key="1">
    <source>
        <dbReference type="SAM" id="Phobius"/>
    </source>
</evidence>
<protein>
    <submittedName>
        <fullName evidence="2">Uncharacterized protein</fullName>
    </submittedName>
</protein>
<keyword evidence="1" id="KW-1133">Transmembrane helix</keyword>
<proteinExistence type="predicted"/>
<evidence type="ECO:0000313" key="2">
    <source>
        <dbReference type="EMBL" id="PSX07666.1"/>
    </source>
</evidence>
<dbReference type="EMBL" id="PYOY01000004">
    <property type="protein sequence ID" value="PSX07666.1"/>
    <property type="molecule type" value="Genomic_DNA"/>
</dbReference>
<accession>A0A855SGV9</accession>
<organism evidence="2 3">
    <name type="scientific">Photobacterium angustum</name>
    <dbReference type="NCBI Taxonomy" id="661"/>
    <lineage>
        <taxon>Bacteria</taxon>
        <taxon>Pseudomonadati</taxon>
        <taxon>Pseudomonadota</taxon>
        <taxon>Gammaproteobacteria</taxon>
        <taxon>Vibrionales</taxon>
        <taxon>Vibrionaceae</taxon>
        <taxon>Photobacterium</taxon>
    </lineage>
</organism>
<feature type="transmembrane region" description="Helical" evidence="1">
    <location>
        <begin position="67"/>
        <end position="85"/>
    </location>
</feature>
<evidence type="ECO:0000313" key="3">
    <source>
        <dbReference type="Proteomes" id="UP000241440"/>
    </source>
</evidence>
<comment type="caution">
    <text evidence="2">The sequence shown here is derived from an EMBL/GenBank/DDBJ whole genome shotgun (WGS) entry which is preliminary data.</text>
</comment>
<dbReference type="Proteomes" id="UP000241440">
    <property type="component" value="Unassembled WGS sequence"/>
</dbReference>
<dbReference type="GeneID" id="61228808"/>
<reference evidence="2 3" key="1">
    <citation type="submission" date="2018-01" db="EMBL/GenBank/DDBJ databases">
        <title>Whole genome sequencing of Histamine producing bacteria.</title>
        <authorList>
            <person name="Butler K."/>
        </authorList>
    </citation>
    <scope>NUCLEOTIDE SEQUENCE [LARGE SCALE GENOMIC DNA]</scope>
    <source>
        <strain evidence="2 3">A2-1</strain>
    </source>
</reference>